<dbReference type="GO" id="GO:0051726">
    <property type="term" value="P:regulation of cell cycle"/>
    <property type="evidence" value="ECO:0007669"/>
    <property type="project" value="InterPro"/>
</dbReference>
<feature type="chain" id="PRO_5043121126" evidence="1">
    <location>
        <begin position="19"/>
        <end position="249"/>
    </location>
</feature>
<feature type="signal peptide" evidence="1">
    <location>
        <begin position="1"/>
        <end position="18"/>
    </location>
</feature>
<organism evidence="5">
    <name type="scientific">Anisakis simplex</name>
    <name type="common">Herring worm</name>
    <dbReference type="NCBI Taxonomy" id="6269"/>
    <lineage>
        <taxon>Eukaryota</taxon>
        <taxon>Metazoa</taxon>
        <taxon>Ecdysozoa</taxon>
        <taxon>Nematoda</taxon>
        <taxon>Chromadorea</taxon>
        <taxon>Rhabditida</taxon>
        <taxon>Spirurina</taxon>
        <taxon>Ascaridomorpha</taxon>
        <taxon>Ascaridoidea</taxon>
        <taxon>Anisakidae</taxon>
        <taxon>Anisakis</taxon>
        <taxon>Anisakis simplex complex</taxon>
    </lineage>
</organism>
<dbReference type="InterPro" id="IPR006671">
    <property type="entry name" value="Cyclin_N"/>
</dbReference>
<feature type="domain" description="Cyclin N-terminal" evidence="2">
    <location>
        <begin position="128"/>
        <end position="230"/>
    </location>
</feature>
<evidence type="ECO:0000256" key="1">
    <source>
        <dbReference type="SAM" id="SignalP"/>
    </source>
</evidence>
<evidence type="ECO:0000313" key="3">
    <source>
        <dbReference type="EMBL" id="VDK49317.1"/>
    </source>
</evidence>
<name>A0A0M3JZB7_ANISI</name>
<dbReference type="SUPFAM" id="SSF47954">
    <property type="entry name" value="Cyclin-like"/>
    <property type="match status" value="1"/>
</dbReference>
<dbReference type="AlphaFoldDB" id="A0A0M3JZB7"/>
<dbReference type="OrthoDB" id="5353095at2759"/>
<evidence type="ECO:0000259" key="2">
    <source>
        <dbReference type="Pfam" id="PF00134"/>
    </source>
</evidence>
<evidence type="ECO:0000313" key="5">
    <source>
        <dbReference type="WBParaSite" id="ASIM_0001383701-mRNA-1"/>
    </source>
</evidence>
<protein>
    <submittedName>
        <fullName evidence="5">Cyclin N-terminal domain-containing protein</fullName>
    </submittedName>
</protein>
<dbReference type="InterPro" id="IPR012388">
    <property type="entry name" value="CABLES1/2"/>
</dbReference>
<dbReference type="PANTHER" id="PTHR22896:SF0">
    <property type="entry name" value="CYCLIN N-TERMINAL DOMAIN-CONTAINING PROTEIN"/>
    <property type="match status" value="1"/>
</dbReference>
<dbReference type="PANTHER" id="PTHR22896">
    <property type="entry name" value="CDK5 AND ABL1 ENZYME SUBSTRATE 1"/>
    <property type="match status" value="1"/>
</dbReference>
<reference evidence="3 4" key="2">
    <citation type="submission" date="2018-11" db="EMBL/GenBank/DDBJ databases">
        <authorList>
            <consortium name="Pathogen Informatics"/>
        </authorList>
    </citation>
    <scope>NUCLEOTIDE SEQUENCE [LARGE SCALE GENOMIC DNA]</scope>
</reference>
<keyword evidence="4" id="KW-1185">Reference proteome</keyword>
<accession>A0A0M3JZB7</accession>
<dbReference type="InterPro" id="IPR036915">
    <property type="entry name" value="Cyclin-like_sf"/>
</dbReference>
<dbReference type="CDD" id="cd20556">
    <property type="entry name" value="CYCLIN_CABLES"/>
    <property type="match status" value="1"/>
</dbReference>
<evidence type="ECO:0000313" key="4">
    <source>
        <dbReference type="Proteomes" id="UP000267096"/>
    </source>
</evidence>
<dbReference type="WBParaSite" id="ASIM_0001383701-mRNA-1">
    <property type="protein sequence ID" value="ASIM_0001383701-mRNA-1"/>
    <property type="gene ID" value="ASIM_0001383701"/>
</dbReference>
<dbReference type="Pfam" id="PF00134">
    <property type="entry name" value="Cyclin_N"/>
    <property type="match status" value="1"/>
</dbReference>
<gene>
    <name evidence="3" type="ORF">ASIM_LOCUS13265</name>
</gene>
<dbReference type="EMBL" id="UYRR01031350">
    <property type="protein sequence ID" value="VDK49317.1"/>
    <property type="molecule type" value="Genomic_DNA"/>
</dbReference>
<reference evidence="5" key="1">
    <citation type="submission" date="2017-02" db="UniProtKB">
        <authorList>
            <consortium name="WormBaseParasite"/>
        </authorList>
    </citation>
    <scope>IDENTIFICATION</scope>
</reference>
<dbReference type="Proteomes" id="UP000267096">
    <property type="component" value="Unassembled WGS sequence"/>
</dbReference>
<sequence>MILDLLTFLIVFFHVTEDTTLSVDLEDSDSAAVKLEYGVEKRAQDTFGKGSVPDKFCIAPCPQRNFGDSDFTYNPELLYKFEVQNSSQKCTPKSSGYISTLFSHSSEEEEEKRVLNEKFRFHYPHVQITFSKIKSIKKEMLQIAKTCGLDVPTLAYAYVFYEKVVLKGLVNKSNRKLVAGAALLIATKINDHGSMGLSSIIDHIETVFRINRRDMLQLEIPLCVALDFKLHASEAEIVPHCQRIVSAQN</sequence>
<dbReference type="Gene3D" id="1.10.472.10">
    <property type="entry name" value="Cyclin-like"/>
    <property type="match status" value="1"/>
</dbReference>
<proteinExistence type="predicted"/>
<keyword evidence="1" id="KW-0732">Signal</keyword>